<dbReference type="Proteomes" id="UP001165120">
    <property type="component" value="Unassembled WGS sequence"/>
</dbReference>
<accession>A0A9W6T2Q8</accession>
<organism evidence="2 3">
    <name type="scientific">Candida boidinii</name>
    <name type="common">Yeast</name>
    <dbReference type="NCBI Taxonomy" id="5477"/>
    <lineage>
        <taxon>Eukaryota</taxon>
        <taxon>Fungi</taxon>
        <taxon>Dikarya</taxon>
        <taxon>Ascomycota</taxon>
        <taxon>Saccharomycotina</taxon>
        <taxon>Pichiomycetes</taxon>
        <taxon>Pichiales</taxon>
        <taxon>Pichiaceae</taxon>
        <taxon>Ogataea</taxon>
        <taxon>Ogataea/Candida clade</taxon>
    </lineage>
</organism>
<feature type="region of interest" description="Disordered" evidence="1">
    <location>
        <begin position="110"/>
        <end position="148"/>
    </location>
</feature>
<evidence type="ECO:0000313" key="3">
    <source>
        <dbReference type="Proteomes" id="UP001165120"/>
    </source>
</evidence>
<evidence type="ECO:0000256" key="1">
    <source>
        <dbReference type="SAM" id="MobiDB-lite"/>
    </source>
</evidence>
<sequence length="426" mass="49348">MKLDDVFSDNKDDDLSKDDAQVGKDENTERDSNLFAMAEAKVEEIIDDHFNSDISLTELKIDDKLTDSADTDSKEIMNSNNNSPSRNEIDSILESIDPLNQMRHSAKIASHNLNGTPSGIAIYEDNNDNRHNTSSNKRNDRRSGSPQFTDYDFSKIPTEWHDIEMMRYSSDFDNERVINDEQYLKTLNRMKNDEILANADLISLLSYLNHNDYVKKHQLLDTITTYLKPELSIDQIICNLTIIRVIIVFSDNEEGKSKITCDKDYVRLISKLIDLSNIIKEYQEELYYIILELCEILIKKAPNEILTDLVNGELTSSSNKINLKDSSSSNPKIFRLSIILDCISNCLNYLNTEKINYEDILTIDNFIFKLINCKETQIRKLIIIIYSQFYHKFKNDNNDDKFDDFIFNKLSSSQFKLIEYYSGLLV</sequence>
<proteinExistence type="predicted"/>
<evidence type="ECO:0000313" key="2">
    <source>
        <dbReference type="EMBL" id="GME74336.1"/>
    </source>
</evidence>
<dbReference type="AlphaFoldDB" id="A0A9W6T2Q8"/>
<name>A0A9W6T2Q8_CANBO</name>
<feature type="compositionally biased region" description="Basic and acidic residues" evidence="1">
    <location>
        <begin position="127"/>
        <end position="143"/>
    </location>
</feature>
<feature type="region of interest" description="Disordered" evidence="1">
    <location>
        <begin position="1"/>
        <end position="31"/>
    </location>
</feature>
<reference evidence="2" key="1">
    <citation type="submission" date="2023-04" db="EMBL/GenBank/DDBJ databases">
        <title>Candida boidinii NBRC 10035.</title>
        <authorList>
            <person name="Ichikawa N."/>
            <person name="Sato H."/>
            <person name="Tonouchi N."/>
        </authorList>
    </citation>
    <scope>NUCLEOTIDE SEQUENCE</scope>
    <source>
        <strain evidence="2">NBRC 10035</strain>
    </source>
</reference>
<comment type="caution">
    <text evidence="2">The sequence shown here is derived from an EMBL/GenBank/DDBJ whole genome shotgun (WGS) entry which is preliminary data.</text>
</comment>
<keyword evidence="3" id="KW-1185">Reference proteome</keyword>
<dbReference type="EMBL" id="BSXN01001749">
    <property type="protein sequence ID" value="GME74336.1"/>
    <property type="molecule type" value="Genomic_DNA"/>
</dbReference>
<gene>
    <name evidence="2" type="ORF">Cboi02_000438000</name>
</gene>
<protein>
    <submittedName>
        <fullName evidence="2">Unnamed protein product</fullName>
    </submittedName>
</protein>